<keyword evidence="6 8" id="KW-0472">Membrane</keyword>
<evidence type="ECO:0000256" key="4">
    <source>
        <dbReference type="ARBA" id="ARBA00022989"/>
    </source>
</evidence>
<dbReference type="OrthoDB" id="6435278at2759"/>
<proteinExistence type="predicted"/>
<sequence>MIEEVERQISEYEENLEDIEKSLRLEELTDQRRRDLTEEQKRLKKDIAIQDSALKQLRKENWKNAILSLLFMALIYLAYHSIWAP</sequence>
<protein>
    <recommendedName>
        <fullName evidence="2">Coiled-coil domain-containing protein 167</fullName>
    </recommendedName>
</protein>
<reference evidence="9" key="1">
    <citation type="submission" date="2018-11" db="EMBL/GenBank/DDBJ databases">
        <authorList>
            <person name="Alioto T."/>
            <person name="Alioto T."/>
        </authorList>
    </citation>
    <scope>NUCLEOTIDE SEQUENCE</scope>
</reference>
<comment type="subcellular location">
    <subcellularLocation>
        <location evidence="1">Membrane</location>
        <topology evidence="1">Single-pass membrane protein</topology>
    </subcellularLocation>
</comment>
<keyword evidence="3 8" id="KW-0812">Transmembrane</keyword>
<evidence type="ECO:0000256" key="5">
    <source>
        <dbReference type="ARBA" id="ARBA00023054"/>
    </source>
</evidence>
<comment type="caution">
    <text evidence="9">The sequence shown here is derived from an EMBL/GenBank/DDBJ whole genome shotgun (WGS) entry which is preliminary data.</text>
</comment>
<gene>
    <name evidence="9" type="ORF">MGAL_10B010799</name>
</gene>
<dbReference type="InterPro" id="IPR028194">
    <property type="entry name" value="CC167"/>
</dbReference>
<evidence type="ECO:0000256" key="6">
    <source>
        <dbReference type="ARBA" id="ARBA00023136"/>
    </source>
</evidence>
<feature type="transmembrane region" description="Helical" evidence="8">
    <location>
        <begin position="65"/>
        <end position="83"/>
    </location>
</feature>
<evidence type="ECO:0000313" key="10">
    <source>
        <dbReference type="Proteomes" id="UP000596742"/>
    </source>
</evidence>
<dbReference type="Proteomes" id="UP000596742">
    <property type="component" value="Unassembled WGS sequence"/>
</dbReference>
<feature type="coiled-coil region" evidence="7">
    <location>
        <begin position="2"/>
        <end position="60"/>
    </location>
</feature>
<dbReference type="EMBL" id="UYJE01002250">
    <property type="protein sequence ID" value="VDI09039.1"/>
    <property type="molecule type" value="Genomic_DNA"/>
</dbReference>
<dbReference type="GO" id="GO:0016020">
    <property type="term" value="C:membrane"/>
    <property type="evidence" value="ECO:0007669"/>
    <property type="project" value="UniProtKB-SubCell"/>
</dbReference>
<dbReference type="PANTHER" id="PTHR31759:SF1">
    <property type="entry name" value="COILED-COIL DOMAIN-CONTAINING PROTEIN 167"/>
    <property type="match status" value="1"/>
</dbReference>
<organism evidence="9 10">
    <name type="scientific">Mytilus galloprovincialis</name>
    <name type="common">Mediterranean mussel</name>
    <dbReference type="NCBI Taxonomy" id="29158"/>
    <lineage>
        <taxon>Eukaryota</taxon>
        <taxon>Metazoa</taxon>
        <taxon>Spiralia</taxon>
        <taxon>Lophotrochozoa</taxon>
        <taxon>Mollusca</taxon>
        <taxon>Bivalvia</taxon>
        <taxon>Autobranchia</taxon>
        <taxon>Pteriomorphia</taxon>
        <taxon>Mytilida</taxon>
        <taxon>Mytiloidea</taxon>
        <taxon>Mytilidae</taxon>
        <taxon>Mytilinae</taxon>
        <taxon>Mytilus</taxon>
    </lineage>
</organism>
<keyword evidence="4 8" id="KW-1133">Transmembrane helix</keyword>
<keyword evidence="5 7" id="KW-0175">Coiled coil</keyword>
<evidence type="ECO:0000256" key="2">
    <source>
        <dbReference type="ARBA" id="ARBA00022350"/>
    </source>
</evidence>
<dbReference type="AlphaFoldDB" id="A0A8B6CQW8"/>
<dbReference type="PANTHER" id="PTHR31759">
    <property type="entry name" value="COILED-COIL DOMAIN-CONTAINING PROTEIN 167"/>
    <property type="match status" value="1"/>
</dbReference>
<keyword evidence="10" id="KW-1185">Reference proteome</keyword>
<evidence type="ECO:0000256" key="1">
    <source>
        <dbReference type="ARBA" id="ARBA00004167"/>
    </source>
</evidence>
<evidence type="ECO:0000313" key="9">
    <source>
        <dbReference type="EMBL" id="VDI09039.1"/>
    </source>
</evidence>
<name>A0A8B6CQW8_MYTGA</name>
<dbReference type="Pfam" id="PF15188">
    <property type="entry name" value="CCDC-167"/>
    <property type="match status" value="1"/>
</dbReference>
<evidence type="ECO:0000256" key="8">
    <source>
        <dbReference type="SAM" id="Phobius"/>
    </source>
</evidence>
<evidence type="ECO:0000256" key="3">
    <source>
        <dbReference type="ARBA" id="ARBA00022692"/>
    </source>
</evidence>
<accession>A0A8B6CQW8</accession>
<evidence type="ECO:0000256" key="7">
    <source>
        <dbReference type="SAM" id="Coils"/>
    </source>
</evidence>